<protein>
    <submittedName>
        <fullName evidence="6">Alpha-mannosidase</fullName>
    </submittedName>
</protein>
<reference evidence="6 7" key="1">
    <citation type="journal article" date="2019" name="Int. J. Syst. Evol. Microbiol.">
        <title>The Global Catalogue of Microorganisms (GCM) 10K type strain sequencing project: providing services to taxonomists for standard genome sequencing and annotation.</title>
        <authorList>
            <consortium name="The Broad Institute Genomics Platform"/>
            <consortium name="The Broad Institute Genome Sequencing Center for Infectious Disease"/>
            <person name="Wu L."/>
            <person name="Ma J."/>
        </authorList>
    </citation>
    <scope>NUCLEOTIDE SEQUENCE [LARGE SCALE GENOMIC DNA]</scope>
    <source>
        <strain evidence="6 7">JCM 12662</strain>
    </source>
</reference>
<comment type="similarity">
    <text evidence="1">Belongs to the glycosyl hydrolase 38 family.</text>
</comment>
<dbReference type="SMART" id="SM00872">
    <property type="entry name" value="Alpha-mann_mid"/>
    <property type="match status" value="1"/>
</dbReference>
<dbReference type="SUPFAM" id="SSF74650">
    <property type="entry name" value="Galactose mutarotase-like"/>
    <property type="match status" value="1"/>
</dbReference>
<evidence type="ECO:0000256" key="3">
    <source>
        <dbReference type="ARBA" id="ARBA00022801"/>
    </source>
</evidence>
<dbReference type="InterPro" id="IPR027291">
    <property type="entry name" value="Glyco_hydro_38_N_sf"/>
</dbReference>
<dbReference type="Pfam" id="PF01074">
    <property type="entry name" value="Glyco_hydro_38N"/>
    <property type="match status" value="1"/>
</dbReference>
<organism evidence="6 7">
    <name type="scientific">Alkalibacterium iburiense</name>
    <dbReference type="NCBI Taxonomy" id="290589"/>
    <lineage>
        <taxon>Bacteria</taxon>
        <taxon>Bacillati</taxon>
        <taxon>Bacillota</taxon>
        <taxon>Bacilli</taxon>
        <taxon>Lactobacillales</taxon>
        <taxon>Carnobacteriaceae</taxon>
        <taxon>Alkalibacterium</taxon>
    </lineage>
</organism>
<dbReference type="Gene3D" id="2.70.98.30">
    <property type="entry name" value="Golgi alpha-mannosidase II, domain 4"/>
    <property type="match status" value="1"/>
</dbReference>
<dbReference type="SUPFAM" id="SSF88688">
    <property type="entry name" value="Families 57/38 glycoside transferase middle domain"/>
    <property type="match status" value="1"/>
</dbReference>
<dbReference type="Proteomes" id="UP001501166">
    <property type="component" value="Unassembled WGS sequence"/>
</dbReference>
<sequence>MKKTVHIISHSHWDREWYLPYERHHMLLVELIDDVLELFETDPEFKSFYLDGQTIILDDYLEVRPEKRDVLQKYIDNGQLKIGPFYILQDAYLTSSESNVRNALIGKQETDKWGATTDIGYFPDTFGNPGQIPQLMNQLGFEVAAYGRGVKPTGFANQTSEGDNFVSSYSEMNWKGVDNSEIVGLLFANWYSNGNEIPSEKESAKKFWNQKLKDVETYASTSHLLMMNGCDHQPVQKELTQAIRVANELYPDYEFIHSDFTTYMTNMMEDLPEKLDTVTGELTSQETEGWYTLTNTASSRVYLKQENAKVSRLLESIAEPLATMAYEVTGKYPHDILDYAWKVYMQNHPHDSICGCSVDEVHEEMMTRFQKAENIAKYVIDEATVTLAEAINTQENAPEDSIPFVVFNTSATEKTDKVSLTLETEKIYFSEKFPTEGYKDLDQIKENTQYKVVDEKGQDVLAQVDILNPKFNYELPKDAFRQPYIANNVSVSVYVENMAPLSWTTYYLVPTTEKDVVKNSETVSLENDYLAIEVDQDGTLNVKDKVNNKKYKQLMIFENTGDIGNEYVYKKPNGEEPILSIGKLVDKKVLEETSFDKQLLLTHELDIPVSANELLDLEQNQVVEFRNRKAQRVTETKPLKIETVLTLGKQSKSLSFTTRLTNEMKDHRLRVLFPTGLQSSVHYADTIYETVERPNNVSESWTNPENNQRTHHFIQVKDDNNGLVIAPDGLNEYEVIEENNQLTLAVTLLRATGELGDWGYFPTPGAQCLNREFEFTYHLSFHGKEDGLEAIREAKYKTIPLTALQTSLHEGELKSSDRYLTVEGEAVALTALKRHRESNDLITRVYNLTNKETTYSITAENQEAYKTTILEEESLVKDDFTAKPFEIITQRWKKGK</sequence>
<dbReference type="InterPro" id="IPR041147">
    <property type="entry name" value="GH38_C"/>
</dbReference>
<evidence type="ECO:0000256" key="4">
    <source>
        <dbReference type="ARBA" id="ARBA00023295"/>
    </source>
</evidence>
<keyword evidence="4" id="KW-0326">Glycosidase</keyword>
<dbReference type="InterPro" id="IPR015341">
    <property type="entry name" value="Glyco_hydro_38_cen"/>
</dbReference>
<dbReference type="EMBL" id="BAAACW010000108">
    <property type="protein sequence ID" value="GAA0365070.1"/>
    <property type="molecule type" value="Genomic_DNA"/>
</dbReference>
<comment type="caution">
    <text evidence="6">The sequence shown here is derived from an EMBL/GenBank/DDBJ whole genome shotgun (WGS) entry which is preliminary data.</text>
</comment>
<evidence type="ECO:0000313" key="6">
    <source>
        <dbReference type="EMBL" id="GAA0365070.1"/>
    </source>
</evidence>
<dbReference type="InterPro" id="IPR028995">
    <property type="entry name" value="Glyco_hydro_57/38_cen_sf"/>
</dbReference>
<dbReference type="SUPFAM" id="SSF88713">
    <property type="entry name" value="Glycoside hydrolase/deacetylase"/>
    <property type="match status" value="1"/>
</dbReference>
<dbReference type="Pfam" id="PF18438">
    <property type="entry name" value="Glyco_hydro_38"/>
    <property type="match status" value="1"/>
</dbReference>
<gene>
    <name evidence="6" type="ORF">GCM10008932_16620</name>
</gene>
<dbReference type="InterPro" id="IPR041509">
    <property type="entry name" value="GH38_beta-1"/>
</dbReference>
<keyword evidence="2" id="KW-0479">Metal-binding</keyword>
<evidence type="ECO:0000259" key="5">
    <source>
        <dbReference type="SMART" id="SM00872"/>
    </source>
</evidence>
<keyword evidence="7" id="KW-1185">Reference proteome</keyword>
<dbReference type="PANTHER" id="PTHR46017">
    <property type="entry name" value="ALPHA-MANNOSIDASE 2C1"/>
    <property type="match status" value="1"/>
</dbReference>
<proteinExistence type="inferred from homology"/>
<feature type="domain" description="Glycoside hydrolase family 38 central" evidence="5">
    <location>
        <begin position="296"/>
        <end position="369"/>
    </location>
</feature>
<dbReference type="Gene3D" id="2.60.40.2210">
    <property type="match status" value="1"/>
</dbReference>
<keyword evidence="3" id="KW-0378">Hydrolase</keyword>
<name>A0ABN0XIG7_9LACT</name>
<dbReference type="RefSeq" id="WP_343755603.1">
    <property type="nucleotide sequence ID" value="NZ_BAAACW010000108.1"/>
</dbReference>
<dbReference type="Gene3D" id="2.60.40.2220">
    <property type="match status" value="1"/>
</dbReference>
<dbReference type="InterPro" id="IPR011330">
    <property type="entry name" value="Glyco_hydro/deAcase_b/a-brl"/>
</dbReference>
<dbReference type="Pfam" id="PF17677">
    <property type="entry name" value="Glyco_hydro38C2"/>
    <property type="match status" value="1"/>
</dbReference>
<evidence type="ECO:0000256" key="2">
    <source>
        <dbReference type="ARBA" id="ARBA00022723"/>
    </source>
</evidence>
<dbReference type="InterPro" id="IPR037094">
    <property type="entry name" value="Glyco_hydro_38_cen_sf"/>
</dbReference>
<dbReference type="InterPro" id="IPR000602">
    <property type="entry name" value="Glyco_hydro_38_N"/>
</dbReference>
<dbReference type="Gene3D" id="3.20.110.10">
    <property type="entry name" value="Glycoside hydrolase 38, N terminal domain"/>
    <property type="match status" value="1"/>
</dbReference>
<evidence type="ECO:0000313" key="7">
    <source>
        <dbReference type="Proteomes" id="UP001501166"/>
    </source>
</evidence>
<dbReference type="Pfam" id="PF07748">
    <property type="entry name" value="Glyco_hydro_38C"/>
    <property type="match status" value="1"/>
</dbReference>
<accession>A0ABN0XIG7</accession>
<dbReference type="InterPro" id="IPR011682">
    <property type="entry name" value="Glyco_hydro_38_C"/>
</dbReference>
<dbReference type="PANTHER" id="PTHR46017:SF2">
    <property type="entry name" value="MANNOSYLGLYCERATE HYDROLASE"/>
    <property type="match status" value="1"/>
</dbReference>
<dbReference type="Pfam" id="PF09261">
    <property type="entry name" value="Alpha-mann_mid"/>
    <property type="match status" value="1"/>
</dbReference>
<evidence type="ECO:0000256" key="1">
    <source>
        <dbReference type="ARBA" id="ARBA00009792"/>
    </source>
</evidence>
<dbReference type="InterPro" id="IPR011013">
    <property type="entry name" value="Gal_mutarotase_sf_dom"/>
</dbReference>
<dbReference type="Gene3D" id="1.20.1270.50">
    <property type="entry name" value="Glycoside hydrolase family 38, central domain"/>
    <property type="match status" value="1"/>
</dbReference>
<dbReference type="CDD" id="cd10814">
    <property type="entry name" value="GH38N_AMII_SpGH38_like"/>
    <property type="match status" value="1"/>
</dbReference>